<evidence type="ECO:0000313" key="2">
    <source>
        <dbReference type="EMBL" id="KAF4041629.1"/>
    </source>
</evidence>
<accession>A0A833W446</accession>
<dbReference type="Proteomes" id="UP000704712">
    <property type="component" value="Unassembled WGS sequence"/>
</dbReference>
<feature type="compositionally biased region" description="Basic residues" evidence="1">
    <location>
        <begin position="36"/>
        <end position="56"/>
    </location>
</feature>
<evidence type="ECO:0000313" key="3">
    <source>
        <dbReference type="EMBL" id="KAF4146770.1"/>
    </source>
</evidence>
<dbReference type="AlphaFoldDB" id="A0A833W446"/>
<organism evidence="2 4">
    <name type="scientific">Phytophthora infestans</name>
    <name type="common">Potato late blight agent</name>
    <name type="synonym">Botrytis infestans</name>
    <dbReference type="NCBI Taxonomy" id="4787"/>
    <lineage>
        <taxon>Eukaryota</taxon>
        <taxon>Sar</taxon>
        <taxon>Stramenopiles</taxon>
        <taxon>Oomycota</taxon>
        <taxon>Peronosporomycetes</taxon>
        <taxon>Peronosporales</taxon>
        <taxon>Peronosporaceae</taxon>
        <taxon>Phytophthora</taxon>
    </lineage>
</organism>
<gene>
    <name evidence="2" type="ORF">GN244_ATG06142</name>
    <name evidence="3" type="ORF">GN958_ATG04024</name>
</gene>
<evidence type="ECO:0000313" key="4">
    <source>
        <dbReference type="Proteomes" id="UP000602510"/>
    </source>
</evidence>
<dbReference type="EMBL" id="JAACNO010000560">
    <property type="protein sequence ID" value="KAF4146770.1"/>
    <property type="molecule type" value="Genomic_DNA"/>
</dbReference>
<feature type="region of interest" description="Disordered" evidence="1">
    <location>
        <begin position="35"/>
        <end position="58"/>
    </location>
</feature>
<comment type="caution">
    <text evidence="2">The sequence shown here is derived from an EMBL/GenBank/DDBJ whole genome shotgun (WGS) entry which is preliminary data.</text>
</comment>
<dbReference type="EMBL" id="WSZM01000117">
    <property type="protein sequence ID" value="KAF4041629.1"/>
    <property type="molecule type" value="Genomic_DNA"/>
</dbReference>
<reference evidence="2" key="1">
    <citation type="submission" date="2020-04" db="EMBL/GenBank/DDBJ databases">
        <title>Hybrid Assembly of Korean Phytophthora infestans isolates.</title>
        <authorList>
            <person name="Prokchorchik M."/>
            <person name="Lee Y."/>
            <person name="Seo J."/>
            <person name="Cho J.-H."/>
            <person name="Park Y.-E."/>
            <person name="Jang D.-C."/>
            <person name="Im J.-S."/>
            <person name="Choi J.-G."/>
            <person name="Park H.-J."/>
            <person name="Lee G.-B."/>
            <person name="Lee Y.-G."/>
            <person name="Hong S.-Y."/>
            <person name="Cho K."/>
            <person name="Sohn K.H."/>
        </authorList>
    </citation>
    <scope>NUCLEOTIDE SEQUENCE</scope>
    <source>
        <strain evidence="2">KR_1_A1</strain>
        <strain evidence="3">KR_2_A2</strain>
    </source>
</reference>
<sequence length="184" mass="20948">MSNDNVSVFSFLIPRWLRRKKSPPSAETIGNIFERRMKKRLKKQRKKPQREKHARARAASDGFKTFDLLAARDGRVHKPNREQGPQMLSWDSIADTYLSLPSPVGADAGAILGTTHTKNPSDEDPDSGRYTALLTRHEFSHEAAFRLHELAHLDMDNSTPSFVYRVPRHSARKWSMTTTQGSVH</sequence>
<keyword evidence="4" id="KW-1185">Reference proteome</keyword>
<dbReference type="Proteomes" id="UP000602510">
    <property type="component" value="Unassembled WGS sequence"/>
</dbReference>
<proteinExistence type="predicted"/>
<evidence type="ECO:0000256" key="1">
    <source>
        <dbReference type="SAM" id="MobiDB-lite"/>
    </source>
</evidence>
<protein>
    <submittedName>
        <fullName evidence="2">Uncharacterized protein</fullName>
    </submittedName>
</protein>
<name>A0A833W446_PHYIN</name>